<gene>
    <name evidence="3" type="ORF">GOQ09_23135</name>
</gene>
<dbReference type="OrthoDB" id="8678477at2"/>
<organism evidence="3 4">
    <name type="scientific">Variovorax paradoxus</name>
    <dbReference type="NCBI Taxonomy" id="34073"/>
    <lineage>
        <taxon>Bacteria</taxon>
        <taxon>Pseudomonadati</taxon>
        <taxon>Pseudomonadota</taxon>
        <taxon>Betaproteobacteria</taxon>
        <taxon>Burkholderiales</taxon>
        <taxon>Comamonadaceae</taxon>
        <taxon>Variovorax</taxon>
    </lineage>
</organism>
<evidence type="ECO:0000256" key="1">
    <source>
        <dbReference type="ARBA" id="ARBA00006987"/>
    </source>
</evidence>
<dbReference type="EMBL" id="CP046622">
    <property type="protein sequence ID" value="QGW84291.1"/>
    <property type="molecule type" value="Genomic_DNA"/>
</dbReference>
<feature type="chain" id="PRO_5026148297" evidence="2">
    <location>
        <begin position="38"/>
        <end position="337"/>
    </location>
</feature>
<dbReference type="PANTHER" id="PTHR42928">
    <property type="entry name" value="TRICARBOXYLATE-BINDING PROTEIN"/>
    <property type="match status" value="1"/>
</dbReference>
<proteinExistence type="inferred from homology"/>
<reference evidence="3 4" key="1">
    <citation type="submission" date="2019-12" db="EMBL/GenBank/DDBJ databases">
        <title>Hybrid Genome Assemblies of two High G+C Isolates from Undergraduate Microbiology Courses.</title>
        <authorList>
            <person name="Ne Ville C.J."/>
            <person name="Enright D."/>
            <person name="Hernandez I."/>
            <person name="Dodsworth J."/>
            <person name="Orwin P.M."/>
        </authorList>
    </citation>
    <scope>NUCLEOTIDE SEQUENCE [LARGE SCALE GENOMIC DNA]</scope>
    <source>
        <strain evidence="3 4">CSUSB</strain>
    </source>
</reference>
<keyword evidence="2" id="KW-0732">Signal</keyword>
<dbReference type="InterPro" id="IPR042100">
    <property type="entry name" value="Bug_dom1"/>
</dbReference>
<accession>A0A6I6HMU6</accession>
<dbReference type="AlphaFoldDB" id="A0A6I6HMU6"/>
<dbReference type="PIRSF" id="PIRSF017082">
    <property type="entry name" value="YflP"/>
    <property type="match status" value="1"/>
</dbReference>
<dbReference type="PROSITE" id="PS51318">
    <property type="entry name" value="TAT"/>
    <property type="match status" value="1"/>
</dbReference>
<dbReference type="Gene3D" id="3.40.190.150">
    <property type="entry name" value="Bordetella uptake gene, domain 1"/>
    <property type="match status" value="1"/>
</dbReference>
<evidence type="ECO:0000313" key="3">
    <source>
        <dbReference type="EMBL" id="QGW84291.1"/>
    </source>
</evidence>
<dbReference type="SUPFAM" id="SSF53850">
    <property type="entry name" value="Periplasmic binding protein-like II"/>
    <property type="match status" value="1"/>
</dbReference>
<evidence type="ECO:0000313" key="4">
    <source>
        <dbReference type="Proteomes" id="UP000425817"/>
    </source>
</evidence>
<dbReference type="RefSeq" id="WP_157616052.1">
    <property type="nucleotide sequence ID" value="NZ_CP046622.1"/>
</dbReference>
<protein>
    <submittedName>
        <fullName evidence="3">Tripartite tricarboxylate transporter substrate binding protein</fullName>
    </submittedName>
</protein>
<comment type="similarity">
    <text evidence="1">Belongs to the UPF0065 (bug) family.</text>
</comment>
<dbReference type="InterPro" id="IPR005064">
    <property type="entry name" value="BUG"/>
</dbReference>
<feature type="signal peptide" evidence="2">
    <location>
        <begin position="1"/>
        <end position="37"/>
    </location>
</feature>
<dbReference type="Proteomes" id="UP000425817">
    <property type="component" value="Chromosome"/>
</dbReference>
<sequence>MQTTKNATETVAVASRRRFISIGAAAGLAGAAPWAFAQEGYPKQPIKLIVPFAAGSGTDAVARITAQMLGEALKTSVIVDNRAGANGVIAAEFVAKAPPDGYTLFMTTNTTHSANPSLMKSLPYDPVKDFAPVSRMGNLPFMLVVNNDLPVKSVAELLAWGRAHPGKLTYASGNSTGIVSGATLSRMSGVPMLHVPYKSTPPAIADLIGGQVSMMVVDLAAGLATVKAGKMRAIAVTTQERTKLFPELPPLADTPELKGFDITSWNGVFAPAGTPRDVVLKLNKALSEMASGAVFRERVAKLGFDAFGSTPEELGAFTVAELAKWKKLIQAAGIQPE</sequence>
<dbReference type="CDD" id="cd13578">
    <property type="entry name" value="PBP2_Bug27"/>
    <property type="match status" value="1"/>
</dbReference>
<evidence type="ECO:0000256" key="2">
    <source>
        <dbReference type="SAM" id="SignalP"/>
    </source>
</evidence>
<dbReference type="PANTHER" id="PTHR42928:SF5">
    <property type="entry name" value="BLR1237 PROTEIN"/>
    <property type="match status" value="1"/>
</dbReference>
<dbReference type="Pfam" id="PF03401">
    <property type="entry name" value="TctC"/>
    <property type="match status" value="1"/>
</dbReference>
<name>A0A6I6HMU6_VARPD</name>
<dbReference type="InterPro" id="IPR006311">
    <property type="entry name" value="TAT_signal"/>
</dbReference>
<dbReference type="Gene3D" id="3.40.190.10">
    <property type="entry name" value="Periplasmic binding protein-like II"/>
    <property type="match status" value="1"/>
</dbReference>